<comment type="catalytic activity">
    <reaction evidence="4 6">
        <text>L-proline + NADP(+) = (S)-1-pyrroline-5-carboxylate + NADPH + 2 H(+)</text>
        <dbReference type="Rhea" id="RHEA:14109"/>
        <dbReference type="ChEBI" id="CHEBI:15378"/>
        <dbReference type="ChEBI" id="CHEBI:17388"/>
        <dbReference type="ChEBI" id="CHEBI:57783"/>
        <dbReference type="ChEBI" id="CHEBI:58349"/>
        <dbReference type="ChEBI" id="CHEBI:60039"/>
        <dbReference type="EC" id="1.5.1.2"/>
    </reaction>
</comment>
<dbReference type="InterPro" id="IPR053790">
    <property type="entry name" value="P5CR-like_CS"/>
</dbReference>
<dbReference type="PIRSF" id="PIRSF000193">
    <property type="entry name" value="Pyrrol-5-carb_rd"/>
    <property type="match status" value="1"/>
</dbReference>
<dbReference type="Proteomes" id="UP001500432">
    <property type="component" value="Unassembled WGS sequence"/>
</dbReference>
<proteinExistence type="inferred from homology"/>
<evidence type="ECO:0000256" key="3">
    <source>
        <dbReference type="ARBA" id="ARBA00023002"/>
    </source>
</evidence>
<dbReference type="PROSITE" id="PS00521">
    <property type="entry name" value="P5CR"/>
    <property type="match status" value="1"/>
</dbReference>
<evidence type="ECO:0000256" key="5">
    <source>
        <dbReference type="NCBIfam" id="TIGR00112"/>
    </source>
</evidence>
<comment type="subcellular location">
    <subcellularLocation>
        <location evidence="4">Cytoplasm</location>
    </subcellularLocation>
</comment>
<keyword evidence="4 6" id="KW-0641">Proline biosynthesis</keyword>
<dbReference type="HAMAP" id="MF_01925">
    <property type="entry name" value="P5C_reductase"/>
    <property type="match status" value="1"/>
</dbReference>
<comment type="caution">
    <text evidence="9">The sequence shown here is derived from an EMBL/GenBank/DDBJ whole genome shotgun (WGS) entry which is preliminary data.</text>
</comment>
<evidence type="ECO:0000313" key="9">
    <source>
        <dbReference type="EMBL" id="GAA2201878.1"/>
    </source>
</evidence>
<comment type="function">
    <text evidence="4">Catalyzes the reduction of 1-pyrroline-5-carboxylate (PCA) to L-proline.</text>
</comment>
<comment type="similarity">
    <text evidence="1 4 6">Belongs to the pyrroline-5-carboxylate reductase family.</text>
</comment>
<accession>A0ABP5NUE9</accession>
<dbReference type="InterPro" id="IPR008927">
    <property type="entry name" value="6-PGluconate_DH-like_C_sf"/>
</dbReference>
<evidence type="ECO:0000259" key="8">
    <source>
        <dbReference type="Pfam" id="PF14748"/>
    </source>
</evidence>
<dbReference type="InterPro" id="IPR000304">
    <property type="entry name" value="Pyrroline-COOH_reductase"/>
</dbReference>
<evidence type="ECO:0000256" key="6">
    <source>
        <dbReference type="RuleBase" id="RU003903"/>
    </source>
</evidence>
<evidence type="ECO:0000259" key="7">
    <source>
        <dbReference type="Pfam" id="PF03807"/>
    </source>
</evidence>
<evidence type="ECO:0000313" key="10">
    <source>
        <dbReference type="Proteomes" id="UP001500432"/>
    </source>
</evidence>
<dbReference type="InterPro" id="IPR029036">
    <property type="entry name" value="P5CR_dimer"/>
</dbReference>
<evidence type="ECO:0000256" key="2">
    <source>
        <dbReference type="ARBA" id="ARBA00022857"/>
    </source>
</evidence>
<dbReference type="InterPro" id="IPR028939">
    <property type="entry name" value="P5C_Rdtase_cat_N"/>
</dbReference>
<feature type="domain" description="Pyrroline-5-carboxylate reductase dimerisation" evidence="8">
    <location>
        <begin position="167"/>
        <end position="270"/>
    </location>
</feature>
<keyword evidence="4 6" id="KW-0028">Amino-acid biosynthesis</keyword>
<dbReference type="PANTHER" id="PTHR11645">
    <property type="entry name" value="PYRROLINE-5-CARBOXYLATE REDUCTASE"/>
    <property type="match status" value="1"/>
</dbReference>
<evidence type="ECO:0000256" key="4">
    <source>
        <dbReference type="HAMAP-Rule" id="MF_01925"/>
    </source>
</evidence>
<dbReference type="InterPro" id="IPR036291">
    <property type="entry name" value="NAD(P)-bd_dom_sf"/>
</dbReference>
<comment type="catalytic activity">
    <reaction evidence="4">
        <text>L-proline + NAD(+) = (S)-1-pyrroline-5-carboxylate + NADH + 2 H(+)</text>
        <dbReference type="Rhea" id="RHEA:14105"/>
        <dbReference type="ChEBI" id="CHEBI:15378"/>
        <dbReference type="ChEBI" id="CHEBI:17388"/>
        <dbReference type="ChEBI" id="CHEBI:57540"/>
        <dbReference type="ChEBI" id="CHEBI:57945"/>
        <dbReference type="ChEBI" id="CHEBI:60039"/>
        <dbReference type="EC" id="1.5.1.2"/>
    </reaction>
</comment>
<feature type="domain" description="Pyrroline-5-carboxylate reductase catalytic N-terminal" evidence="7">
    <location>
        <begin position="5"/>
        <end position="103"/>
    </location>
</feature>
<comment type="pathway">
    <text evidence="4 6">Amino-acid biosynthesis; L-proline biosynthesis; L-proline from L-glutamate 5-semialdehyde: step 1/1.</text>
</comment>
<organism evidence="9 10">
    <name type="scientific">Sinomonas flava</name>
    <dbReference type="NCBI Taxonomy" id="496857"/>
    <lineage>
        <taxon>Bacteria</taxon>
        <taxon>Bacillati</taxon>
        <taxon>Actinomycetota</taxon>
        <taxon>Actinomycetes</taxon>
        <taxon>Micrococcales</taxon>
        <taxon>Micrococcaceae</taxon>
        <taxon>Sinomonas</taxon>
    </lineage>
</organism>
<keyword evidence="4" id="KW-0963">Cytoplasm</keyword>
<keyword evidence="10" id="KW-1185">Reference proteome</keyword>
<dbReference type="Gene3D" id="1.10.3730.10">
    <property type="entry name" value="ProC C-terminal domain-like"/>
    <property type="match status" value="1"/>
</dbReference>
<dbReference type="EC" id="1.5.1.2" evidence="4 5"/>
<dbReference type="SUPFAM" id="SSF51735">
    <property type="entry name" value="NAD(P)-binding Rossmann-fold domains"/>
    <property type="match status" value="1"/>
</dbReference>
<dbReference type="Gene3D" id="3.40.50.720">
    <property type="entry name" value="NAD(P)-binding Rossmann-like Domain"/>
    <property type="match status" value="1"/>
</dbReference>
<reference evidence="10" key="1">
    <citation type="journal article" date="2019" name="Int. J. Syst. Evol. Microbiol.">
        <title>The Global Catalogue of Microorganisms (GCM) 10K type strain sequencing project: providing services to taxonomists for standard genome sequencing and annotation.</title>
        <authorList>
            <consortium name="The Broad Institute Genomics Platform"/>
            <consortium name="The Broad Institute Genome Sequencing Center for Infectious Disease"/>
            <person name="Wu L."/>
            <person name="Ma J."/>
        </authorList>
    </citation>
    <scope>NUCLEOTIDE SEQUENCE [LARGE SCALE GENOMIC DNA]</scope>
    <source>
        <strain evidence="10">JCM 16034</strain>
    </source>
</reference>
<protein>
    <recommendedName>
        <fullName evidence="4 5">Pyrroline-5-carboxylate reductase</fullName>
        <shortName evidence="4">P5C reductase</shortName>
        <shortName evidence="4">P5CR</shortName>
        <ecNumber evidence="4 5">1.5.1.2</ecNumber>
    </recommendedName>
    <alternativeName>
        <fullName evidence="4">PCA reductase</fullName>
    </alternativeName>
</protein>
<dbReference type="SUPFAM" id="SSF48179">
    <property type="entry name" value="6-phosphogluconate dehydrogenase C-terminal domain-like"/>
    <property type="match status" value="1"/>
</dbReference>
<dbReference type="RefSeq" id="WP_344300377.1">
    <property type="nucleotide sequence ID" value="NZ_BAAAQW010000008.1"/>
</dbReference>
<dbReference type="NCBIfam" id="TIGR00112">
    <property type="entry name" value="proC"/>
    <property type="match status" value="1"/>
</dbReference>
<dbReference type="EMBL" id="BAAAQW010000008">
    <property type="protein sequence ID" value="GAA2201878.1"/>
    <property type="molecule type" value="Genomic_DNA"/>
</dbReference>
<name>A0ABP5NUE9_9MICC</name>
<dbReference type="Pfam" id="PF03807">
    <property type="entry name" value="F420_oxidored"/>
    <property type="match status" value="1"/>
</dbReference>
<dbReference type="PANTHER" id="PTHR11645:SF0">
    <property type="entry name" value="PYRROLINE-5-CARBOXYLATE REDUCTASE 3"/>
    <property type="match status" value="1"/>
</dbReference>
<evidence type="ECO:0000256" key="1">
    <source>
        <dbReference type="ARBA" id="ARBA00005525"/>
    </source>
</evidence>
<keyword evidence="2 4" id="KW-0521">NADP</keyword>
<gene>
    <name evidence="4 9" type="primary">proC</name>
    <name evidence="9" type="ORF">GCM10009849_28030</name>
</gene>
<keyword evidence="3 4" id="KW-0560">Oxidoreductase</keyword>
<sequence length="276" mass="28421">MTNHIAFLGTGSMNEAIMAGLLAAGFPKSDVTATVRRGERAAELAQRYGVTAMATAEDDDVNAQAVRGASVVVLGVKPVGIADVAREIASALRPDAIVVSVAAAVSIAQLEKALPAGQPVVRTMPNTPARLGHGVVSVSGGTNASRDHVERVVKLFKSVGLVVEVPEDQVEAVGALSGSGPAYVFYLAEAMAKAGESLGLDPYLALKLARETVVGAAHMLAEPGADPVALRRAVTSPKGTTERAIAVFEERGLPAIIADGARAAAERSREITRELD</sequence>
<dbReference type="Pfam" id="PF14748">
    <property type="entry name" value="P5CR_dimer"/>
    <property type="match status" value="1"/>
</dbReference>